<reference evidence="1 2" key="1">
    <citation type="journal article" date="2022" name="DNA Res.">
        <title>Chromosomal-level genome assembly of the orchid tree Bauhinia variegata (Leguminosae; Cercidoideae) supports the allotetraploid origin hypothesis of Bauhinia.</title>
        <authorList>
            <person name="Zhong Y."/>
            <person name="Chen Y."/>
            <person name="Zheng D."/>
            <person name="Pang J."/>
            <person name="Liu Y."/>
            <person name="Luo S."/>
            <person name="Meng S."/>
            <person name="Qian L."/>
            <person name="Wei D."/>
            <person name="Dai S."/>
            <person name="Zhou R."/>
        </authorList>
    </citation>
    <scope>NUCLEOTIDE SEQUENCE [LARGE SCALE GENOMIC DNA]</scope>
    <source>
        <strain evidence="1">BV-YZ2020</strain>
    </source>
</reference>
<keyword evidence="2" id="KW-1185">Reference proteome</keyword>
<evidence type="ECO:0000313" key="1">
    <source>
        <dbReference type="EMBL" id="KAI4316725.1"/>
    </source>
</evidence>
<gene>
    <name evidence="1" type="ORF">L6164_024677</name>
</gene>
<dbReference type="Proteomes" id="UP000828941">
    <property type="component" value="Chromosome 10"/>
</dbReference>
<organism evidence="1 2">
    <name type="scientific">Bauhinia variegata</name>
    <name type="common">Purple orchid tree</name>
    <name type="synonym">Phanera variegata</name>
    <dbReference type="NCBI Taxonomy" id="167791"/>
    <lineage>
        <taxon>Eukaryota</taxon>
        <taxon>Viridiplantae</taxon>
        <taxon>Streptophyta</taxon>
        <taxon>Embryophyta</taxon>
        <taxon>Tracheophyta</taxon>
        <taxon>Spermatophyta</taxon>
        <taxon>Magnoliopsida</taxon>
        <taxon>eudicotyledons</taxon>
        <taxon>Gunneridae</taxon>
        <taxon>Pentapetalae</taxon>
        <taxon>rosids</taxon>
        <taxon>fabids</taxon>
        <taxon>Fabales</taxon>
        <taxon>Fabaceae</taxon>
        <taxon>Cercidoideae</taxon>
        <taxon>Cercideae</taxon>
        <taxon>Bauhiniinae</taxon>
        <taxon>Bauhinia</taxon>
    </lineage>
</organism>
<comment type="caution">
    <text evidence="1">The sequence shown here is derived from an EMBL/GenBank/DDBJ whole genome shotgun (WGS) entry which is preliminary data.</text>
</comment>
<name>A0ACB9LZ41_BAUVA</name>
<accession>A0ACB9LZ41</accession>
<evidence type="ECO:0000313" key="2">
    <source>
        <dbReference type="Proteomes" id="UP000828941"/>
    </source>
</evidence>
<dbReference type="EMBL" id="CM039435">
    <property type="protein sequence ID" value="KAI4316725.1"/>
    <property type="molecule type" value="Genomic_DNA"/>
</dbReference>
<protein>
    <submittedName>
        <fullName evidence="1">Uncharacterized protein</fullName>
    </submittedName>
</protein>
<sequence>MTAMLTAPNEKKRPLLAAKDIKPFYLDHCPKVFPQPSVSQGNQIIRWTQIQWEIPSLDGEAEAWRNSVARDPYQRCHSYVRHQEFAANPFLILSDPMEANKVTPGNRVTVLSIDGGGIRGIIPGVILGFLESELQKLDGEDARLADYFDVIAGTSTAAPTYLPAHYFQAKDSEGEVIREFNLIDGGVAANNPTLVAMGEVTRKINEERRDESPISPLACDRFLGISLGTGSQKVQEKYSAEGAAKWGVLGWLTSNGSTPLVDVFTHASSDMVDFNLSVAFQALDNEKIYLRIQEDALHGDTSSVDLATKMNLNDLVAIGEQLLKKPVSRVNLDTGIHEPANHETNEEALKRFARLLSEERKSRKSPTHNVNAQEAKCCQSIN</sequence>
<proteinExistence type="predicted"/>